<sequence length="483" mass="55338">MFEALYAVVVVFLVGLILKKWWDQKIPGPRGLPIMGIALELAQIPPRDIFAKIDSLRQTYSGIFEMKIMTDSYVMLTDPESVEPLLSSSKHIKKGIFDYKFWRLFLGDGLLLSDGAKWHHRRKVLTPTFHFKILEDAMTSLVKNAQSLTEQFLDTEGKPTDVGNIIRSSTLKVICETAMGVKLNTDDETQNKYVEAVKRIPEAIILRYLKFWLHSDFVYNLTKDGRNFKKDLNLAHSFTKKIISERRMLYKNQKADNSENKSKKKAFLDCLLEMGEALTDQDICEEVDTFMFEGHDTTSANLVFSLFLLANHPEEQEKVVEELIEIFGETDRPPTLSDLAKMNYLEMVIKESLRLYPSVPLISRSLTEDLKLGADVIIPAGYTAVVAPFLVHRSKTHWENPEEFRPERFMPGTPRHPFAFIPFSAGPRNCIGQKFAMMELKTMLSSVLRKCKLEAVTKEVNILPTGIIKSEETILMKIYKRNL</sequence>
<dbReference type="PROSITE" id="PS00086">
    <property type="entry name" value="CYTOCHROME_P450"/>
    <property type="match status" value="1"/>
</dbReference>
<evidence type="ECO:0000256" key="1">
    <source>
        <dbReference type="ARBA" id="ARBA00001971"/>
    </source>
</evidence>
<organism evidence="15 16">
    <name type="scientific">Nezara viridula</name>
    <name type="common">Southern green stink bug</name>
    <name type="synonym">Cimex viridulus</name>
    <dbReference type="NCBI Taxonomy" id="85310"/>
    <lineage>
        <taxon>Eukaryota</taxon>
        <taxon>Metazoa</taxon>
        <taxon>Ecdysozoa</taxon>
        <taxon>Arthropoda</taxon>
        <taxon>Hexapoda</taxon>
        <taxon>Insecta</taxon>
        <taxon>Pterygota</taxon>
        <taxon>Neoptera</taxon>
        <taxon>Paraneoptera</taxon>
        <taxon>Hemiptera</taxon>
        <taxon>Heteroptera</taxon>
        <taxon>Panheteroptera</taxon>
        <taxon>Pentatomomorpha</taxon>
        <taxon>Pentatomoidea</taxon>
        <taxon>Pentatomidae</taxon>
        <taxon>Pentatominae</taxon>
        <taxon>Nezara</taxon>
    </lineage>
</organism>
<dbReference type="GO" id="GO:0016705">
    <property type="term" value="F:oxidoreductase activity, acting on paired donors, with incorporation or reduction of molecular oxygen"/>
    <property type="evidence" value="ECO:0007669"/>
    <property type="project" value="InterPro"/>
</dbReference>
<keyword evidence="11 14" id="KW-0503">Monooxygenase</keyword>
<dbReference type="Gene3D" id="1.10.630.10">
    <property type="entry name" value="Cytochrome P450"/>
    <property type="match status" value="1"/>
</dbReference>
<evidence type="ECO:0000256" key="13">
    <source>
        <dbReference type="PIRSR" id="PIRSR602401-1"/>
    </source>
</evidence>
<comment type="subcellular location">
    <subcellularLocation>
        <location evidence="3">Endoplasmic reticulum membrane</location>
        <topology evidence="3">Peripheral membrane protein</topology>
    </subcellularLocation>
    <subcellularLocation>
        <location evidence="2">Microsome membrane</location>
        <topology evidence="2">Peripheral membrane protein</topology>
    </subcellularLocation>
</comment>
<dbReference type="PRINTS" id="PR00463">
    <property type="entry name" value="EP450I"/>
</dbReference>
<keyword evidence="6 13" id="KW-0479">Metal-binding</keyword>
<dbReference type="PANTHER" id="PTHR24291:SF189">
    <property type="entry name" value="CYTOCHROME P450 4C3-RELATED"/>
    <property type="match status" value="1"/>
</dbReference>
<dbReference type="InterPro" id="IPR050196">
    <property type="entry name" value="Cytochrome_P450_Monoox"/>
</dbReference>
<dbReference type="CDD" id="cd20628">
    <property type="entry name" value="CYP4"/>
    <property type="match status" value="1"/>
</dbReference>
<dbReference type="GO" id="GO:0005789">
    <property type="term" value="C:endoplasmic reticulum membrane"/>
    <property type="evidence" value="ECO:0007669"/>
    <property type="project" value="UniProtKB-SubCell"/>
</dbReference>
<dbReference type="Pfam" id="PF00067">
    <property type="entry name" value="p450"/>
    <property type="match status" value="1"/>
</dbReference>
<reference evidence="15" key="1">
    <citation type="submission" date="2022-01" db="EMBL/GenBank/DDBJ databases">
        <authorList>
            <person name="King R."/>
        </authorList>
    </citation>
    <scope>NUCLEOTIDE SEQUENCE</scope>
</reference>
<evidence type="ECO:0000256" key="11">
    <source>
        <dbReference type="ARBA" id="ARBA00023033"/>
    </source>
</evidence>
<evidence type="ECO:0000256" key="6">
    <source>
        <dbReference type="ARBA" id="ARBA00022723"/>
    </source>
</evidence>
<evidence type="ECO:0000313" key="15">
    <source>
        <dbReference type="EMBL" id="CAH1399001.1"/>
    </source>
</evidence>
<evidence type="ECO:0000256" key="3">
    <source>
        <dbReference type="ARBA" id="ARBA00004406"/>
    </source>
</evidence>
<protein>
    <recommendedName>
        <fullName evidence="17">Cytochrome P450</fullName>
    </recommendedName>
</protein>
<dbReference type="SUPFAM" id="SSF48264">
    <property type="entry name" value="Cytochrome P450"/>
    <property type="match status" value="1"/>
</dbReference>
<keyword evidence="7" id="KW-0256">Endoplasmic reticulum</keyword>
<evidence type="ECO:0000256" key="9">
    <source>
        <dbReference type="ARBA" id="ARBA00023002"/>
    </source>
</evidence>
<dbReference type="OrthoDB" id="1470350at2759"/>
<feature type="binding site" description="axial binding residue" evidence="13">
    <location>
        <position position="430"/>
    </location>
    <ligand>
        <name>heme</name>
        <dbReference type="ChEBI" id="CHEBI:30413"/>
    </ligand>
    <ligandPart>
        <name>Fe</name>
        <dbReference type="ChEBI" id="CHEBI:18248"/>
    </ligandPart>
</feature>
<evidence type="ECO:0008006" key="17">
    <source>
        <dbReference type="Google" id="ProtNLM"/>
    </source>
</evidence>
<dbReference type="InterPro" id="IPR001128">
    <property type="entry name" value="Cyt_P450"/>
</dbReference>
<gene>
    <name evidence="15" type="ORF">NEZAVI_LOCUS8547</name>
</gene>
<evidence type="ECO:0000256" key="14">
    <source>
        <dbReference type="RuleBase" id="RU000461"/>
    </source>
</evidence>
<proteinExistence type="inferred from homology"/>
<keyword evidence="9 14" id="KW-0560">Oxidoreductase</keyword>
<dbReference type="GO" id="GO:0005506">
    <property type="term" value="F:iron ion binding"/>
    <property type="evidence" value="ECO:0007669"/>
    <property type="project" value="InterPro"/>
</dbReference>
<evidence type="ECO:0000256" key="5">
    <source>
        <dbReference type="ARBA" id="ARBA00022617"/>
    </source>
</evidence>
<evidence type="ECO:0000313" key="16">
    <source>
        <dbReference type="Proteomes" id="UP001152798"/>
    </source>
</evidence>
<dbReference type="InterPro" id="IPR017972">
    <property type="entry name" value="Cyt_P450_CS"/>
</dbReference>
<keyword evidence="5 13" id="KW-0349">Heme</keyword>
<comment type="similarity">
    <text evidence="4 14">Belongs to the cytochrome P450 family.</text>
</comment>
<evidence type="ECO:0000256" key="7">
    <source>
        <dbReference type="ARBA" id="ARBA00022824"/>
    </source>
</evidence>
<keyword evidence="12" id="KW-0472">Membrane</keyword>
<comment type="cofactor">
    <cofactor evidence="1 13">
        <name>heme</name>
        <dbReference type="ChEBI" id="CHEBI:30413"/>
    </cofactor>
</comment>
<evidence type="ECO:0000256" key="8">
    <source>
        <dbReference type="ARBA" id="ARBA00022848"/>
    </source>
</evidence>
<keyword evidence="16" id="KW-1185">Reference proteome</keyword>
<evidence type="ECO:0000256" key="4">
    <source>
        <dbReference type="ARBA" id="ARBA00010617"/>
    </source>
</evidence>
<dbReference type="GO" id="GO:0004497">
    <property type="term" value="F:monooxygenase activity"/>
    <property type="evidence" value="ECO:0007669"/>
    <property type="project" value="UniProtKB-KW"/>
</dbReference>
<dbReference type="AlphaFoldDB" id="A0A9P0HBL5"/>
<dbReference type="EMBL" id="OV725080">
    <property type="protein sequence ID" value="CAH1399001.1"/>
    <property type="molecule type" value="Genomic_DNA"/>
</dbReference>
<dbReference type="PANTHER" id="PTHR24291">
    <property type="entry name" value="CYTOCHROME P450 FAMILY 4"/>
    <property type="match status" value="1"/>
</dbReference>
<evidence type="ECO:0000256" key="2">
    <source>
        <dbReference type="ARBA" id="ARBA00004174"/>
    </source>
</evidence>
<dbReference type="InterPro" id="IPR002401">
    <property type="entry name" value="Cyt_P450_E_grp-I"/>
</dbReference>
<keyword evidence="10 13" id="KW-0408">Iron</keyword>
<keyword evidence="8" id="KW-0492">Microsome</keyword>
<dbReference type="Proteomes" id="UP001152798">
    <property type="component" value="Chromosome 4"/>
</dbReference>
<dbReference type="InterPro" id="IPR036396">
    <property type="entry name" value="Cyt_P450_sf"/>
</dbReference>
<evidence type="ECO:0000256" key="12">
    <source>
        <dbReference type="ARBA" id="ARBA00023136"/>
    </source>
</evidence>
<dbReference type="GO" id="GO:0020037">
    <property type="term" value="F:heme binding"/>
    <property type="evidence" value="ECO:0007669"/>
    <property type="project" value="InterPro"/>
</dbReference>
<accession>A0A9P0HBL5</accession>
<name>A0A9P0HBL5_NEZVI</name>
<evidence type="ECO:0000256" key="10">
    <source>
        <dbReference type="ARBA" id="ARBA00023004"/>
    </source>
</evidence>
<dbReference type="PRINTS" id="PR00385">
    <property type="entry name" value="P450"/>
</dbReference>